<dbReference type="Ensembl" id="ENSAOCT00000020927.2">
    <property type="protein sequence ID" value="ENSAOCP00000013025.2"/>
    <property type="gene ID" value="ENSAOCG00000017571.2"/>
</dbReference>
<reference evidence="1" key="2">
    <citation type="submission" date="2025-08" db="UniProtKB">
        <authorList>
            <consortium name="Ensembl"/>
        </authorList>
    </citation>
    <scope>IDENTIFICATION</scope>
</reference>
<sequence>SPAPNQLFCIKVSLLIDSISTLPWGCVLVRGAHLLLHKSFEPYLPLSGEMRACCSFSPMMKAFSEFHSNRSSHRLESKFLHYPKICVIGFLHVPWVQIQLSS</sequence>
<reference evidence="1" key="3">
    <citation type="submission" date="2025-09" db="UniProtKB">
        <authorList>
            <consortium name="Ensembl"/>
        </authorList>
    </citation>
    <scope>IDENTIFICATION</scope>
</reference>
<name>A0A3Q1BG07_AMPOC</name>
<evidence type="ECO:0000313" key="1">
    <source>
        <dbReference type="Ensembl" id="ENSAOCP00000013025.2"/>
    </source>
</evidence>
<evidence type="ECO:0000313" key="2">
    <source>
        <dbReference type="Proteomes" id="UP001501940"/>
    </source>
</evidence>
<protein>
    <submittedName>
        <fullName evidence="1">Uncharacterized protein</fullName>
    </submittedName>
</protein>
<accession>A0A3Q1BG07</accession>
<dbReference type="Proteomes" id="UP001501940">
    <property type="component" value="Chromosome 7"/>
</dbReference>
<organism evidence="1 2">
    <name type="scientific">Amphiprion ocellaris</name>
    <name type="common">Clown anemonefish</name>
    <dbReference type="NCBI Taxonomy" id="80972"/>
    <lineage>
        <taxon>Eukaryota</taxon>
        <taxon>Metazoa</taxon>
        <taxon>Chordata</taxon>
        <taxon>Craniata</taxon>
        <taxon>Vertebrata</taxon>
        <taxon>Euteleostomi</taxon>
        <taxon>Actinopterygii</taxon>
        <taxon>Neopterygii</taxon>
        <taxon>Teleostei</taxon>
        <taxon>Neoteleostei</taxon>
        <taxon>Acanthomorphata</taxon>
        <taxon>Ovalentaria</taxon>
        <taxon>Pomacentridae</taxon>
        <taxon>Amphiprion</taxon>
    </lineage>
</organism>
<proteinExistence type="predicted"/>
<reference evidence="1 2" key="1">
    <citation type="submission" date="2022-01" db="EMBL/GenBank/DDBJ databases">
        <title>A chromosome-scale genome assembly of the false clownfish, Amphiprion ocellaris.</title>
        <authorList>
            <person name="Ryu T."/>
        </authorList>
    </citation>
    <scope>NUCLEOTIDE SEQUENCE [LARGE SCALE GENOMIC DNA]</scope>
</reference>
<dbReference type="OMA" id="GEMRACC"/>
<keyword evidence="2" id="KW-1185">Reference proteome</keyword>
<dbReference type="GeneTree" id="ENSGT00940000180645"/>
<dbReference type="AlphaFoldDB" id="A0A3Q1BG07"/>